<reference evidence="7 8" key="1">
    <citation type="submission" date="2018-08" db="EMBL/GenBank/DDBJ databases">
        <title>Draft genome of the lignicolous fungus Coniochaeta pulveracea.</title>
        <authorList>
            <person name="Borstlap C.J."/>
            <person name="De Witt R.N."/>
            <person name="Botha A."/>
            <person name="Volschenk H."/>
        </authorList>
    </citation>
    <scope>NUCLEOTIDE SEQUENCE [LARGE SCALE GENOMIC DNA]</scope>
    <source>
        <strain evidence="7 8">CAB683</strain>
    </source>
</reference>
<dbReference type="OrthoDB" id="655030at2759"/>
<evidence type="ECO:0000259" key="6">
    <source>
        <dbReference type="Pfam" id="PF01494"/>
    </source>
</evidence>
<dbReference type="Gene3D" id="3.50.50.60">
    <property type="entry name" value="FAD/NAD(P)-binding domain"/>
    <property type="match status" value="1"/>
</dbReference>
<evidence type="ECO:0000256" key="3">
    <source>
        <dbReference type="ARBA" id="ARBA00023002"/>
    </source>
</evidence>
<organism evidence="7 8">
    <name type="scientific">Coniochaeta pulveracea</name>
    <dbReference type="NCBI Taxonomy" id="177199"/>
    <lineage>
        <taxon>Eukaryota</taxon>
        <taxon>Fungi</taxon>
        <taxon>Dikarya</taxon>
        <taxon>Ascomycota</taxon>
        <taxon>Pezizomycotina</taxon>
        <taxon>Sordariomycetes</taxon>
        <taxon>Sordariomycetidae</taxon>
        <taxon>Coniochaetales</taxon>
        <taxon>Coniochaetaceae</taxon>
        <taxon>Coniochaeta</taxon>
    </lineage>
</organism>
<comment type="caution">
    <text evidence="7">The sequence shown here is derived from an EMBL/GenBank/DDBJ whole genome shotgun (WGS) entry which is preliminary data.</text>
</comment>
<gene>
    <name evidence="7" type="ORF">DL546_003704</name>
</gene>
<dbReference type="GO" id="GO:0071949">
    <property type="term" value="F:FAD binding"/>
    <property type="evidence" value="ECO:0007669"/>
    <property type="project" value="InterPro"/>
</dbReference>
<evidence type="ECO:0000256" key="1">
    <source>
        <dbReference type="ARBA" id="ARBA00022630"/>
    </source>
</evidence>
<sequence length="385" mass="42500">MTFRSILRNRMTVPAIAIIGGGPCGLTLANLLERKGITYVVYERDESPSSNREGGSLDLHPNTGQLALREAGLFDEFKKCARYEDTVFSIADKSGSKILELGQGRDAPEIDRSELRRLLLDAIPKEKVVWGHKLSTVELGKDNRPVLRFTNGTVLSGFKLIVGADGAWSKVRRLVTQSTPRYTKKSYVVSAIEHDNPLYKRTASRVGAGSSLAIGSGKFIMTQRQGNGSYRNSFGLQVPEDFFRNGIIDLRDLEATRRLLLSDFFADWSDEHKDLVRYSTGFQAWPLYTLTTEDMDWKTVPGVTVAGDAAHLAYPGGEGVNLAMADALKLASSIAEHGVENMNEAVREYETDMFPRVIAAIGESEAMSSVMYSEDPQAFIQLICS</sequence>
<evidence type="ECO:0000256" key="2">
    <source>
        <dbReference type="ARBA" id="ARBA00022827"/>
    </source>
</evidence>
<dbReference type="PANTHER" id="PTHR46972">
    <property type="entry name" value="MONOOXYGENASE ASQM-RELATED"/>
    <property type="match status" value="1"/>
</dbReference>
<dbReference type="AlphaFoldDB" id="A0A420YDU8"/>
<keyword evidence="2" id="KW-0274">FAD</keyword>
<dbReference type="InterPro" id="IPR036188">
    <property type="entry name" value="FAD/NAD-bd_sf"/>
</dbReference>
<name>A0A420YDU8_9PEZI</name>
<evidence type="ECO:0000256" key="5">
    <source>
        <dbReference type="SAM" id="Phobius"/>
    </source>
</evidence>
<proteinExistence type="predicted"/>
<dbReference type="PRINTS" id="PR00420">
    <property type="entry name" value="RNGMNOXGNASE"/>
</dbReference>
<keyword evidence="3" id="KW-0560">Oxidoreductase</keyword>
<dbReference type="STRING" id="177199.A0A420YDU8"/>
<protein>
    <recommendedName>
        <fullName evidence="6">FAD-binding domain-containing protein</fullName>
    </recommendedName>
</protein>
<keyword evidence="5" id="KW-0472">Membrane</keyword>
<evidence type="ECO:0000313" key="7">
    <source>
        <dbReference type="EMBL" id="RKU46068.1"/>
    </source>
</evidence>
<accession>A0A420YDU8</accession>
<keyword evidence="8" id="KW-1185">Reference proteome</keyword>
<feature type="domain" description="FAD-binding" evidence="6">
    <location>
        <begin position="16"/>
        <end position="356"/>
    </location>
</feature>
<keyword evidence="5" id="KW-0812">Transmembrane</keyword>
<dbReference type="Pfam" id="PF01494">
    <property type="entry name" value="FAD_binding_3"/>
    <property type="match status" value="1"/>
</dbReference>
<dbReference type="Proteomes" id="UP000275385">
    <property type="component" value="Unassembled WGS sequence"/>
</dbReference>
<dbReference type="InterPro" id="IPR002938">
    <property type="entry name" value="FAD-bd"/>
</dbReference>
<dbReference type="SUPFAM" id="SSF51905">
    <property type="entry name" value="FAD/NAD(P)-binding domain"/>
    <property type="match status" value="1"/>
</dbReference>
<feature type="transmembrane region" description="Helical" evidence="5">
    <location>
        <begin position="12"/>
        <end position="32"/>
    </location>
</feature>
<evidence type="ECO:0000256" key="4">
    <source>
        <dbReference type="ARBA" id="ARBA00023033"/>
    </source>
</evidence>
<keyword evidence="4" id="KW-0503">Monooxygenase</keyword>
<keyword evidence="1" id="KW-0285">Flavoprotein</keyword>
<evidence type="ECO:0000313" key="8">
    <source>
        <dbReference type="Proteomes" id="UP000275385"/>
    </source>
</evidence>
<dbReference type="EMBL" id="QVQW01000016">
    <property type="protein sequence ID" value="RKU46068.1"/>
    <property type="molecule type" value="Genomic_DNA"/>
</dbReference>
<dbReference type="GO" id="GO:0004497">
    <property type="term" value="F:monooxygenase activity"/>
    <property type="evidence" value="ECO:0007669"/>
    <property type="project" value="UniProtKB-KW"/>
</dbReference>
<dbReference type="PANTHER" id="PTHR46972:SF1">
    <property type="entry name" value="FAD DEPENDENT OXIDOREDUCTASE DOMAIN-CONTAINING PROTEIN"/>
    <property type="match status" value="1"/>
</dbReference>
<keyword evidence="5" id="KW-1133">Transmembrane helix</keyword>